<keyword evidence="3" id="KW-0460">Magnesium</keyword>
<evidence type="ECO:0000313" key="6">
    <source>
        <dbReference type="EMBL" id="MFK2876174.1"/>
    </source>
</evidence>
<dbReference type="Pfam" id="PF13378">
    <property type="entry name" value="MR_MLE_C"/>
    <property type="match status" value="1"/>
</dbReference>
<sequence length="363" mass="38671">MDAVKLQMPKVSVYTVPTDLPESDGTLAWESTTLVLVEIDAGGKHGLGYSYADGATAVLIRDTLAKVVTGCNALDIAAVWAAMLAAIRNLGRPGIASMAVAAVDNALWDLKAKLLDLSLLDLLGAVREAIPVYGSGGFTSYTDKQLAEQLGGWVESGIGMVKMKVGRSPDRDVARVRTARGAVGGTRLFVDANGAYTRKQALALAQSFAELGVSWFEEPRPSHDLDGLHLLRDRAPPDMDITAGEYGYDSAYFRRMLAADAVDVLQADATRCAGISGLLGVAALCEAFDLPLSSHCAPAIHAQPLCALRPAIHAEYFHDHVRIEQLLFDGALLPVDGALRPDRTRPGLGLILKEQDAARYAAH</sequence>
<evidence type="ECO:0000259" key="4">
    <source>
        <dbReference type="SMART" id="SM00922"/>
    </source>
</evidence>
<dbReference type="PROSITE" id="PS00908">
    <property type="entry name" value="MR_MLE_1"/>
    <property type="match status" value="1"/>
</dbReference>
<accession>A0ABW8J2J7</accession>
<dbReference type="SMART" id="SM00922">
    <property type="entry name" value="MR_MLE"/>
    <property type="match status" value="1"/>
</dbReference>
<dbReference type="Pfam" id="PF02746">
    <property type="entry name" value="MR_MLE_N"/>
    <property type="match status" value="1"/>
</dbReference>
<evidence type="ECO:0000313" key="8">
    <source>
        <dbReference type="Proteomes" id="UP001620339"/>
    </source>
</evidence>
<evidence type="ECO:0000256" key="1">
    <source>
        <dbReference type="ARBA" id="ARBA00001946"/>
    </source>
</evidence>
<dbReference type="CDD" id="cd03328">
    <property type="entry name" value="MR_like_3"/>
    <property type="match status" value="1"/>
</dbReference>
<keyword evidence="2" id="KW-0479">Metal-binding</keyword>
<dbReference type="InterPro" id="IPR046945">
    <property type="entry name" value="RHMD-like"/>
</dbReference>
<dbReference type="SUPFAM" id="SSF54826">
    <property type="entry name" value="Enolase N-terminal domain-like"/>
    <property type="match status" value="1"/>
</dbReference>
<dbReference type="PANTHER" id="PTHR13794">
    <property type="entry name" value="ENOLASE SUPERFAMILY, MANDELATE RACEMASE"/>
    <property type="match status" value="1"/>
</dbReference>
<feature type="domain" description="Mandelate racemase/muconate lactonizing enzyme C-terminal" evidence="4">
    <location>
        <begin position="143"/>
        <end position="238"/>
    </location>
</feature>
<evidence type="ECO:0000313" key="7">
    <source>
        <dbReference type="EMBL" id="MFK2879739.1"/>
    </source>
</evidence>
<organism evidence="5 8">
    <name type="scientific">Rhodanobacter hydrolyticus</name>
    <dbReference type="NCBI Taxonomy" id="2250595"/>
    <lineage>
        <taxon>Bacteria</taxon>
        <taxon>Pseudomonadati</taxon>
        <taxon>Pseudomonadota</taxon>
        <taxon>Gammaproteobacteria</taxon>
        <taxon>Lysobacterales</taxon>
        <taxon>Rhodanobacteraceae</taxon>
        <taxon>Rhodanobacter</taxon>
    </lineage>
</organism>
<dbReference type="EMBL" id="JADIKK010000008">
    <property type="protein sequence ID" value="MFK2879739.1"/>
    <property type="molecule type" value="Genomic_DNA"/>
</dbReference>
<evidence type="ECO:0000256" key="3">
    <source>
        <dbReference type="ARBA" id="ARBA00022842"/>
    </source>
</evidence>
<dbReference type="SFLD" id="SFLDS00001">
    <property type="entry name" value="Enolase"/>
    <property type="match status" value="1"/>
</dbReference>
<dbReference type="InterPro" id="IPR036849">
    <property type="entry name" value="Enolase-like_C_sf"/>
</dbReference>
<dbReference type="Proteomes" id="UP001620339">
    <property type="component" value="Unassembled WGS sequence"/>
</dbReference>
<evidence type="ECO:0000256" key="2">
    <source>
        <dbReference type="ARBA" id="ARBA00022723"/>
    </source>
</evidence>
<dbReference type="EMBL" id="JADIKK010000008">
    <property type="protein sequence ID" value="MFK2876174.1"/>
    <property type="molecule type" value="Genomic_DNA"/>
</dbReference>
<dbReference type="PANTHER" id="PTHR13794:SF58">
    <property type="entry name" value="MITOCHONDRIAL ENOLASE SUPERFAMILY MEMBER 1"/>
    <property type="match status" value="1"/>
</dbReference>
<dbReference type="InterPro" id="IPR013342">
    <property type="entry name" value="Mandelate_racemase_C"/>
</dbReference>
<dbReference type="InterPro" id="IPR029065">
    <property type="entry name" value="Enolase_C-like"/>
</dbReference>
<comment type="cofactor">
    <cofactor evidence="1">
        <name>Mg(2+)</name>
        <dbReference type="ChEBI" id="CHEBI:18420"/>
    </cofactor>
</comment>
<keyword evidence="8" id="KW-1185">Reference proteome</keyword>
<protein>
    <submittedName>
        <fullName evidence="5">Mandelate racemase</fullName>
    </submittedName>
</protein>
<dbReference type="InterPro" id="IPR029017">
    <property type="entry name" value="Enolase-like_N"/>
</dbReference>
<dbReference type="InterPro" id="IPR013341">
    <property type="entry name" value="Mandelate_racemase_N_dom"/>
</dbReference>
<comment type="caution">
    <text evidence="5">The sequence shown here is derived from an EMBL/GenBank/DDBJ whole genome shotgun (WGS) entry which is preliminary data.</text>
</comment>
<reference evidence="5 8" key="1">
    <citation type="submission" date="2020-10" db="EMBL/GenBank/DDBJ databases">
        <title>Phylogeny of dyella-like bacteria.</title>
        <authorList>
            <person name="Fu J."/>
        </authorList>
    </citation>
    <scope>NUCLEOTIDE SEQUENCE [LARGE SCALE GENOMIC DNA]</scope>
    <source>
        <strain evidence="5 8">KACC 19113</strain>
    </source>
</reference>
<gene>
    <name evidence="5" type="ORF">ISP25_01365</name>
    <name evidence="6" type="ORF">ISP25_03725</name>
    <name evidence="7" type="ORF">ISP25_21985</name>
</gene>
<dbReference type="SFLD" id="SFLDG00179">
    <property type="entry name" value="mandelate_racemase"/>
    <property type="match status" value="1"/>
</dbReference>
<proteinExistence type="predicted"/>
<evidence type="ECO:0000313" key="5">
    <source>
        <dbReference type="EMBL" id="MFK2875720.1"/>
    </source>
</evidence>
<name>A0ABW8J2J7_9GAMM</name>
<dbReference type="Gene3D" id="3.20.20.120">
    <property type="entry name" value="Enolase-like C-terminal domain"/>
    <property type="match status" value="1"/>
</dbReference>
<dbReference type="SUPFAM" id="SSF51604">
    <property type="entry name" value="Enolase C-terminal domain-like"/>
    <property type="match status" value="1"/>
</dbReference>
<dbReference type="InterPro" id="IPR018110">
    <property type="entry name" value="Mandel_Rmase/mucon_lact_enz_CS"/>
</dbReference>
<dbReference type="Gene3D" id="3.30.390.10">
    <property type="entry name" value="Enolase-like, N-terminal domain"/>
    <property type="match status" value="1"/>
</dbReference>
<dbReference type="EMBL" id="JADIKK010000007">
    <property type="protein sequence ID" value="MFK2875720.1"/>
    <property type="molecule type" value="Genomic_DNA"/>
</dbReference>